<feature type="signal peptide" evidence="1">
    <location>
        <begin position="1"/>
        <end position="28"/>
    </location>
</feature>
<accession>A0ABP6YY88</accession>
<dbReference type="Proteomes" id="UP001500707">
    <property type="component" value="Unassembled WGS sequence"/>
</dbReference>
<keyword evidence="1" id="KW-0732">Signal</keyword>
<comment type="caution">
    <text evidence="2">The sequence shown here is derived from an EMBL/GenBank/DDBJ whole genome shotgun (WGS) entry which is preliminary data.</text>
</comment>
<protein>
    <recommendedName>
        <fullName evidence="4">Secreted protein</fullName>
    </recommendedName>
</protein>
<dbReference type="EMBL" id="BAABCE010000033">
    <property type="protein sequence ID" value="GAA3594102.1"/>
    <property type="molecule type" value="Genomic_DNA"/>
</dbReference>
<feature type="chain" id="PRO_5045745991" description="Secreted protein" evidence="1">
    <location>
        <begin position="29"/>
        <end position="153"/>
    </location>
</feature>
<sequence>MFLTKRYIIAAMAATFIVGGLSAPAALAAPDATRASPPAAAARFQGAELDNLSWTPVRTMGGGTIWMLRVSSDPNVEPGGLYFLYNPDTSSVSGKFAVGDDIRVRTVSDWQAAVFAPDRDGPHARRTEVRYGDPQNPDAARVVASVTNGWISQ</sequence>
<evidence type="ECO:0000256" key="1">
    <source>
        <dbReference type="SAM" id="SignalP"/>
    </source>
</evidence>
<organism evidence="2 3">
    <name type="scientific">Streptomyces osmaniensis</name>
    <dbReference type="NCBI Taxonomy" id="593134"/>
    <lineage>
        <taxon>Bacteria</taxon>
        <taxon>Bacillati</taxon>
        <taxon>Actinomycetota</taxon>
        <taxon>Actinomycetes</taxon>
        <taxon>Kitasatosporales</taxon>
        <taxon>Streptomycetaceae</taxon>
        <taxon>Streptomyces</taxon>
    </lineage>
</organism>
<evidence type="ECO:0000313" key="3">
    <source>
        <dbReference type="Proteomes" id="UP001500707"/>
    </source>
</evidence>
<evidence type="ECO:0008006" key="4">
    <source>
        <dbReference type="Google" id="ProtNLM"/>
    </source>
</evidence>
<evidence type="ECO:0000313" key="2">
    <source>
        <dbReference type="EMBL" id="GAA3594102.1"/>
    </source>
</evidence>
<gene>
    <name evidence="2" type="ORF">GCM10022295_89420</name>
</gene>
<proteinExistence type="predicted"/>
<reference evidence="3" key="1">
    <citation type="journal article" date="2019" name="Int. J. Syst. Evol. Microbiol.">
        <title>The Global Catalogue of Microorganisms (GCM) 10K type strain sequencing project: providing services to taxonomists for standard genome sequencing and annotation.</title>
        <authorList>
            <consortium name="The Broad Institute Genomics Platform"/>
            <consortium name="The Broad Institute Genome Sequencing Center for Infectious Disease"/>
            <person name="Wu L."/>
            <person name="Ma J."/>
        </authorList>
    </citation>
    <scope>NUCLEOTIDE SEQUENCE [LARGE SCALE GENOMIC DNA]</scope>
    <source>
        <strain evidence="3">JCM 17656</strain>
    </source>
</reference>
<keyword evidence="3" id="KW-1185">Reference proteome</keyword>
<name>A0ABP6YY88_9ACTN</name>